<organism evidence="3">
    <name type="scientific">marine sediment metagenome</name>
    <dbReference type="NCBI Taxonomy" id="412755"/>
    <lineage>
        <taxon>unclassified sequences</taxon>
        <taxon>metagenomes</taxon>
        <taxon>ecological metagenomes</taxon>
    </lineage>
</organism>
<dbReference type="SUPFAM" id="SSF69304">
    <property type="entry name" value="Tricorn protease N-terminal domain"/>
    <property type="match status" value="1"/>
</dbReference>
<evidence type="ECO:0008006" key="4">
    <source>
        <dbReference type="Google" id="ProtNLM"/>
    </source>
</evidence>
<proteinExistence type="inferred from homology"/>
<gene>
    <name evidence="3" type="ORF">S12H4_29504</name>
</gene>
<dbReference type="AlphaFoldDB" id="X1UDK9"/>
<dbReference type="InterPro" id="IPR011659">
    <property type="entry name" value="WD40"/>
</dbReference>
<name>X1UDK9_9ZZZZ</name>
<feature type="region of interest" description="Disordered" evidence="2">
    <location>
        <begin position="67"/>
        <end position="88"/>
    </location>
</feature>
<dbReference type="EMBL" id="BARW01017026">
    <property type="protein sequence ID" value="GAI97950.1"/>
    <property type="molecule type" value="Genomic_DNA"/>
</dbReference>
<comment type="similarity">
    <text evidence="1">Belongs to the TolB family.</text>
</comment>
<protein>
    <recommendedName>
        <fullName evidence="4">DUF5050 domain-containing protein</fullName>
    </recommendedName>
</protein>
<sequence>KNKIAFTSDRDGNYEIYLLNIDGSEQVRLTNNPAGDGNSSFSPDGTKIAFTSDRDGNGEIYIMNVDGSEQTNLTNNPAGDGNPYGNPS</sequence>
<accession>X1UDK9</accession>
<evidence type="ECO:0000313" key="3">
    <source>
        <dbReference type="EMBL" id="GAI97950.1"/>
    </source>
</evidence>
<dbReference type="InterPro" id="IPR011042">
    <property type="entry name" value="6-blade_b-propeller_TolB-like"/>
</dbReference>
<dbReference type="PANTHER" id="PTHR36842">
    <property type="entry name" value="PROTEIN TOLB HOMOLOG"/>
    <property type="match status" value="1"/>
</dbReference>
<dbReference type="PANTHER" id="PTHR36842:SF1">
    <property type="entry name" value="PROTEIN TOLB"/>
    <property type="match status" value="1"/>
</dbReference>
<comment type="caution">
    <text evidence="3">The sequence shown here is derived from an EMBL/GenBank/DDBJ whole genome shotgun (WGS) entry which is preliminary data.</text>
</comment>
<evidence type="ECO:0000256" key="1">
    <source>
        <dbReference type="ARBA" id="ARBA00009820"/>
    </source>
</evidence>
<feature type="compositionally biased region" description="Polar residues" evidence="2">
    <location>
        <begin position="67"/>
        <end position="77"/>
    </location>
</feature>
<reference evidence="3" key="1">
    <citation type="journal article" date="2014" name="Front. Microbiol.">
        <title>High frequency of phylogenetically diverse reductive dehalogenase-homologous genes in deep subseafloor sedimentary metagenomes.</title>
        <authorList>
            <person name="Kawai M."/>
            <person name="Futagami T."/>
            <person name="Toyoda A."/>
            <person name="Takaki Y."/>
            <person name="Nishi S."/>
            <person name="Hori S."/>
            <person name="Arai W."/>
            <person name="Tsubouchi T."/>
            <person name="Morono Y."/>
            <person name="Uchiyama I."/>
            <person name="Ito T."/>
            <person name="Fujiyama A."/>
            <person name="Inagaki F."/>
            <person name="Takami H."/>
        </authorList>
    </citation>
    <scope>NUCLEOTIDE SEQUENCE</scope>
    <source>
        <strain evidence="3">Expedition CK06-06</strain>
    </source>
</reference>
<evidence type="ECO:0000256" key="2">
    <source>
        <dbReference type="SAM" id="MobiDB-lite"/>
    </source>
</evidence>
<feature type="non-terminal residue" evidence="3">
    <location>
        <position position="1"/>
    </location>
</feature>
<dbReference type="Gene3D" id="2.120.10.30">
    <property type="entry name" value="TolB, C-terminal domain"/>
    <property type="match status" value="1"/>
</dbReference>
<dbReference type="Pfam" id="PF07676">
    <property type="entry name" value="PD40"/>
    <property type="match status" value="2"/>
</dbReference>